<dbReference type="InterPro" id="IPR032942">
    <property type="entry name" value="BPI/LBP/Plunc"/>
</dbReference>
<dbReference type="Pfam" id="PF02886">
    <property type="entry name" value="LBP_BPI_CETP_C"/>
    <property type="match status" value="1"/>
</dbReference>
<dbReference type="EMBL" id="KN767564">
    <property type="protein sequence ID" value="KIH47545.1"/>
    <property type="molecule type" value="Genomic_DNA"/>
</dbReference>
<dbReference type="PANTHER" id="PTHR10504">
    <property type="entry name" value="BACTERICIDAL PERMEABILITY-INCREASING BPI PROTEIN-RELATED"/>
    <property type="match status" value="1"/>
</dbReference>
<reference evidence="2 3" key="1">
    <citation type="submission" date="2013-12" db="EMBL/GenBank/DDBJ databases">
        <title>Draft genome of the parsitic nematode Ancylostoma duodenale.</title>
        <authorList>
            <person name="Mitreva M."/>
        </authorList>
    </citation>
    <scope>NUCLEOTIDE SEQUENCE [LARGE SCALE GENOMIC DNA]</scope>
    <source>
        <strain evidence="2 3">Zhejiang</strain>
    </source>
</reference>
<dbReference type="InterPro" id="IPR017943">
    <property type="entry name" value="Bactericidal_perm-incr_a/b_dom"/>
</dbReference>
<dbReference type="SMART" id="SM00329">
    <property type="entry name" value="BPI2"/>
    <property type="match status" value="1"/>
</dbReference>
<dbReference type="AlphaFoldDB" id="A0A0C2FFZ5"/>
<proteinExistence type="predicted"/>
<dbReference type="OrthoDB" id="5874601at2759"/>
<feature type="domain" description="Lipid-binding serum glycoprotein C-terminal" evidence="1">
    <location>
        <begin position="42"/>
        <end position="242"/>
    </location>
</feature>
<evidence type="ECO:0000313" key="2">
    <source>
        <dbReference type="EMBL" id="KIH47545.1"/>
    </source>
</evidence>
<dbReference type="Proteomes" id="UP000054047">
    <property type="component" value="Unassembled WGS sequence"/>
</dbReference>
<dbReference type="PANTHER" id="PTHR10504:SF144">
    <property type="entry name" value="BPI1 DOMAIN-CONTAINING PROTEIN"/>
    <property type="match status" value="1"/>
</dbReference>
<keyword evidence="3" id="KW-1185">Reference proteome</keyword>
<dbReference type="Gene3D" id="3.15.20.10">
    <property type="entry name" value="Bactericidal permeability-increasing protein, domain 2"/>
    <property type="match status" value="1"/>
</dbReference>
<evidence type="ECO:0000313" key="3">
    <source>
        <dbReference type="Proteomes" id="UP000054047"/>
    </source>
</evidence>
<dbReference type="SUPFAM" id="SSF55394">
    <property type="entry name" value="Bactericidal permeability-increasing protein, BPI"/>
    <property type="match status" value="1"/>
</dbReference>
<evidence type="ECO:0000259" key="1">
    <source>
        <dbReference type="SMART" id="SM00329"/>
    </source>
</evidence>
<dbReference type="GO" id="GO:0005615">
    <property type="term" value="C:extracellular space"/>
    <property type="evidence" value="ECO:0007669"/>
    <property type="project" value="TreeGrafter"/>
</dbReference>
<gene>
    <name evidence="2" type="ORF">ANCDUO_22393</name>
</gene>
<dbReference type="GO" id="GO:0008289">
    <property type="term" value="F:lipid binding"/>
    <property type="evidence" value="ECO:0007669"/>
    <property type="project" value="InterPro"/>
</dbReference>
<dbReference type="InterPro" id="IPR001124">
    <property type="entry name" value="Lipid-bd_serum_glycop_C"/>
</dbReference>
<sequence length="261" mass="28095">MYFRRQFLSIRIGPDTPTIGPLLKTTCSDDDEVEPTAVELDEEARRRRALNISKTMRTQRAVSFGKGNRGKRQDLGILADLGICLGDILPAIREKYPKQKLAVQIRTARAPSVIFSAAQGGMATLDALLDADIYIDGTNNKVGTVTIAITLAVKAQIRGNRLTGSAEITNLKLTDRTQSLGLQQDALDNVANVVKGPGQKLLSDALQKGVTINIPTSGLGGLPINIINPEIRIIEHGLYIATDVAISPSLFGVGVMAKIKR</sequence>
<name>A0A0C2FFZ5_9BILA</name>
<protein>
    <submittedName>
        <fullName evidence="2">LBP / BPI / CETP family protein</fullName>
    </submittedName>
</protein>
<organism evidence="2 3">
    <name type="scientific">Ancylostoma duodenale</name>
    <dbReference type="NCBI Taxonomy" id="51022"/>
    <lineage>
        <taxon>Eukaryota</taxon>
        <taxon>Metazoa</taxon>
        <taxon>Ecdysozoa</taxon>
        <taxon>Nematoda</taxon>
        <taxon>Chromadorea</taxon>
        <taxon>Rhabditida</taxon>
        <taxon>Rhabditina</taxon>
        <taxon>Rhabditomorpha</taxon>
        <taxon>Strongyloidea</taxon>
        <taxon>Ancylostomatidae</taxon>
        <taxon>Ancylostomatinae</taxon>
        <taxon>Ancylostoma</taxon>
    </lineage>
</organism>
<accession>A0A0C2FFZ5</accession>